<dbReference type="AlphaFoldDB" id="A0A6P8GFN6"/>
<evidence type="ECO:0000313" key="2">
    <source>
        <dbReference type="Proteomes" id="UP000515152"/>
    </source>
</evidence>
<dbReference type="KEGG" id="char:116223849"/>
<proteinExistence type="predicted"/>
<dbReference type="Proteomes" id="UP000515152">
    <property type="component" value="Chromosome 15"/>
</dbReference>
<evidence type="ECO:0000313" key="3">
    <source>
        <dbReference type="RefSeq" id="XP_031437903.1"/>
    </source>
</evidence>
<keyword evidence="2" id="KW-1185">Reference proteome</keyword>
<gene>
    <name evidence="3" type="primary">LOC116223849</name>
</gene>
<accession>A0A6P8GFN6</accession>
<dbReference type="OrthoDB" id="7367179at2759"/>
<sequence>MEPDAGPAKDGVRAKFATPDHGSTSEELGTVEDISGMLVEVAAVEQELGSADNLHVIVKEELGATDIMFGTVKEDLVAADILVGTVEEELEATDILVGTVEEELVAAEESGMAGEELGGTLTNSEPKKKTRKRALNPSTWKANIRKRLHQEGKEYTNASNAKVPAKKVRSQKNCALSCKFKCAQKVTPTEREQCFLDYYKLTQNRKHDYIAMTTECAMKERQTCCESQRKRTFSFKYFLNVESERIRVCKSFYLGTLAISQKPIYNTHLKKNQTTGMPKPDSRGKHAKRGIDLQLKEQVRDHIRSFPVVESHYCRARTERQYLESTLNLSRMYDLYQRKCLEEVSTPVKESFYRFIFNSEFNISFHIPKSDRCDRCESYQTALDQNLLSQDAESTQKKHIADKTAMRQERQADRDAKNTLVVCFDLQNVINCPRAEISSFFYKRKLNLYNLTAHSSISKKGYCAIWTEGMSGRGANDIASAFVKILDQIILDHPDATSIITWSDSCVPQNRNSIMAFAMAEYLTRNTKIHQITMKYSTPGHSAVQEVDNMHSQIEKAMALSEFYSPVSFLRLLLKVNRNNPYRVIQMRESDFFDFHACSKMFKYKQVPFSEVCQLGFDQCPYKLSYKKSHAAHASEVTLDIRGPSKTRKLAPTCTLPKPRRLPKQGCIPESKMKDLESMFRFMPQTDREYYCAMIK</sequence>
<dbReference type="PANTHER" id="PTHR10773:SF19">
    <property type="match status" value="1"/>
</dbReference>
<evidence type="ECO:0000256" key="1">
    <source>
        <dbReference type="SAM" id="MobiDB-lite"/>
    </source>
</evidence>
<name>A0A6P8GFN6_CLUHA</name>
<organism evidence="2 3">
    <name type="scientific">Clupea harengus</name>
    <name type="common">Atlantic herring</name>
    <dbReference type="NCBI Taxonomy" id="7950"/>
    <lineage>
        <taxon>Eukaryota</taxon>
        <taxon>Metazoa</taxon>
        <taxon>Chordata</taxon>
        <taxon>Craniata</taxon>
        <taxon>Vertebrata</taxon>
        <taxon>Euteleostomi</taxon>
        <taxon>Actinopterygii</taxon>
        <taxon>Neopterygii</taxon>
        <taxon>Teleostei</taxon>
        <taxon>Clupei</taxon>
        <taxon>Clupeiformes</taxon>
        <taxon>Clupeoidei</taxon>
        <taxon>Clupeidae</taxon>
        <taxon>Clupea</taxon>
    </lineage>
</organism>
<reference evidence="3" key="1">
    <citation type="submission" date="2025-08" db="UniProtKB">
        <authorList>
            <consortium name="RefSeq"/>
        </authorList>
    </citation>
    <scope>IDENTIFICATION</scope>
</reference>
<feature type="region of interest" description="Disordered" evidence="1">
    <location>
        <begin position="112"/>
        <end position="136"/>
    </location>
</feature>
<dbReference type="GeneID" id="116223849"/>
<dbReference type="RefSeq" id="XP_031437903.1">
    <property type="nucleotide sequence ID" value="XM_031582043.2"/>
</dbReference>
<dbReference type="PANTHER" id="PTHR10773">
    <property type="entry name" value="DNA-DIRECTED RNA POLYMERASES I, II, AND III SUBUNIT RPABC2"/>
    <property type="match status" value="1"/>
</dbReference>
<feature type="region of interest" description="Disordered" evidence="1">
    <location>
        <begin position="1"/>
        <end position="26"/>
    </location>
</feature>
<protein>
    <submittedName>
        <fullName evidence="3">Uncharacterized protein LOC116223849</fullName>
    </submittedName>
</protein>